<feature type="compositionally biased region" description="Basic and acidic residues" evidence="1">
    <location>
        <begin position="182"/>
        <end position="191"/>
    </location>
</feature>
<feature type="compositionally biased region" description="Low complexity" evidence="1">
    <location>
        <begin position="255"/>
        <end position="277"/>
    </location>
</feature>
<name>K9YXN7_DACS8</name>
<dbReference type="AlphaFoldDB" id="K9YXN7"/>
<evidence type="ECO:0000313" key="3">
    <source>
        <dbReference type="Proteomes" id="UP000010482"/>
    </source>
</evidence>
<dbReference type="KEGG" id="dsl:Dacsa_2509"/>
<dbReference type="eggNOG" id="COG3168">
    <property type="taxonomic scope" value="Bacteria"/>
</dbReference>
<accession>K9YXN7</accession>
<dbReference type="STRING" id="13035.Dacsa_2509"/>
<feature type="region of interest" description="Disordered" evidence="1">
    <location>
        <begin position="182"/>
        <end position="284"/>
    </location>
</feature>
<evidence type="ECO:0000256" key="1">
    <source>
        <dbReference type="SAM" id="MobiDB-lite"/>
    </source>
</evidence>
<sequence>MTVSNRPRKIESKANRMIDDLFLEIDQVLEPNYQFQTLTWRKQEYFSSQGTYIAQTQVAAHWGTSSPTPIREGFSHSLSRSMSDSMVSYPESKREQFVQKTPEKKTVPLWLRHLDKIVFLGSCSFLVWSLFLLKENNLSIAAINENQGTVSSLETDRNQVNSNSEFIQYMARALGEIKQEKAIAKPEKKPDPIQPIQPKTESVAVTSGTKKVEKSQISSLPALPPPPPTQQPTPTPSSPPKETTQQPTPTPSSPPKETTQETTPNPSSPPKESQPSPSEKPPALPEHTLIGLLELGEHSAALLKVEGRTQRVMLGENIPGSNWELVTVANQQAIFANKNQQKTMYVGGKLSVQ</sequence>
<protein>
    <submittedName>
        <fullName evidence="2">Uncharacterized protein</fullName>
    </submittedName>
</protein>
<dbReference type="EMBL" id="CP003944">
    <property type="protein sequence ID" value="AFZ51100.1"/>
    <property type="molecule type" value="Genomic_DNA"/>
</dbReference>
<reference evidence="2" key="1">
    <citation type="submission" date="2012-04" db="EMBL/GenBank/DDBJ databases">
        <title>Finished genome of Dactylococcopsis salina PCC 8305.</title>
        <authorList>
            <consortium name="US DOE Joint Genome Institute"/>
            <person name="Gugger M."/>
            <person name="Coursin T."/>
            <person name="Rippka R."/>
            <person name="Tandeau De Marsac N."/>
            <person name="Huntemann M."/>
            <person name="Wei C.-L."/>
            <person name="Han J."/>
            <person name="Detter J.C."/>
            <person name="Han C."/>
            <person name="Tapia R."/>
            <person name="Daligault H."/>
            <person name="Chen A."/>
            <person name="Krypides N."/>
            <person name="Mavromatis K."/>
            <person name="Markowitz V."/>
            <person name="Szeto E."/>
            <person name="Ivanova N."/>
            <person name="Ovchinnikova G."/>
            <person name="Pagani I."/>
            <person name="Pati A."/>
            <person name="Goodwin L."/>
            <person name="Peters L."/>
            <person name="Pitluck S."/>
            <person name="Woyke T."/>
            <person name="Kerfeld C."/>
        </authorList>
    </citation>
    <scope>NUCLEOTIDE SEQUENCE [LARGE SCALE GENOMIC DNA]</scope>
    <source>
        <strain evidence="2">PCC 8305</strain>
    </source>
</reference>
<dbReference type="Proteomes" id="UP000010482">
    <property type="component" value="Chromosome"/>
</dbReference>
<gene>
    <name evidence="2" type="ORF">Dacsa_2509</name>
</gene>
<dbReference type="OrthoDB" id="428674at2"/>
<proteinExistence type="predicted"/>
<keyword evidence="3" id="KW-1185">Reference proteome</keyword>
<feature type="compositionally biased region" description="Pro residues" evidence="1">
    <location>
        <begin position="222"/>
        <end position="239"/>
    </location>
</feature>
<dbReference type="HOGENOM" id="CLU_791729_0_0_3"/>
<organism evidence="2 3">
    <name type="scientific">Dactylococcopsis salina (strain PCC 8305)</name>
    <name type="common">Myxobactron salinum</name>
    <dbReference type="NCBI Taxonomy" id="13035"/>
    <lineage>
        <taxon>Bacteria</taxon>
        <taxon>Bacillati</taxon>
        <taxon>Cyanobacteriota</taxon>
        <taxon>Cyanophyceae</taxon>
        <taxon>Nodosilineales</taxon>
        <taxon>Cymatolegaceae</taxon>
        <taxon>Dactylococcopsis</taxon>
    </lineage>
</organism>
<feature type="compositionally biased region" description="Polar residues" evidence="1">
    <location>
        <begin position="203"/>
        <end position="219"/>
    </location>
</feature>
<dbReference type="PATRIC" id="fig|13035.3.peg.2865"/>
<evidence type="ECO:0000313" key="2">
    <source>
        <dbReference type="EMBL" id="AFZ51100.1"/>
    </source>
</evidence>
<dbReference type="RefSeq" id="WP_015230090.1">
    <property type="nucleotide sequence ID" value="NC_019780.1"/>
</dbReference>